<keyword evidence="2 6" id="KW-0698">rRNA processing</keyword>
<feature type="binding site" evidence="6">
    <location>
        <position position="252"/>
    </location>
    <ligand>
        <name>S-adenosyl-L-methionine</name>
        <dbReference type="ChEBI" id="CHEBI:59789"/>
    </ligand>
</feature>
<dbReference type="AlphaFoldDB" id="A0AB74UFG8"/>
<dbReference type="InterPro" id="IPR001537">
    <property type="entry name" value="SpoU_MeTrfase"/>
</dbReference>
<feature type="binding site" evidence="6">
    <location>
        <position position="223"/>
    </location>
    <ligand>
        <name>S-adenosyl-L-methionine</name>
        <dbReference type="ChEBI" id="CHEBI:59789"/>
    </ligand>
</feature>
<feature type="binding site" evidence="6">
    <location>
        <position position="243"/>
    </location>
    <ligand>
        <name>S-adenosyl-L-methionine</name>
        <dbReference type="ChEBI" id="CHEBI:59789"/>
    </ligand>
</feature>
<dbReference type="GO" id="GO:0003723">
    <property type="term" value="F:RNA binding"/>
    <property type="evidence" value="ECO:0007669"/>
    <property type="project" value="InterPro"/>
</dbReference>
<dbReference type="SUPFAM" id="SSF75217">
    <property type="entry name" value="alpha/beta knot"/>
    <property type="match status" value="1"/>
</dbReference>
<comment type="function">
    <text evidence="6">Specifically methylates the ribose of guanosine 2251 in 23S rRNA.</text>
</comment>
<dbReference type="InterPro" id="IPR029028">
    <property type="entry name" value="Alpha/beta_knot_MTases"/>
</dbReference>
<evidence type="ECO:0000256" key="5">
    <source>
        <dbReference type="ARBA" id="ARBA00022691"/>
    </source>
</evidence>
<dbReference type="SMART" id="SM00967">
    <property type="entry name" value="SpoU_sub_bind"/>
    <property type="match status" value="1"/>
</dbReference>
<protein>
    <recommendedName>
        <fullName evidence="6">23S rRNA (guanosine-2'-O-)-methyltransferase RlmB</fullName>
        <ecNumber evidence="6">2.1.1.185</ecNumber>
    </recommendedName>
    <alternativeName>
        <fullName evidence="6">23S rRNA (guanosine2251 2'-O)-methyltransferase</fullName>
    </alternativeName>
    <alternativeName>
        <fullName evidence="6">23S rRNA Gm2251 2'-O-methyltransferase</fullName>
    </alternativeName>
</protein>
<dbReference type="CDD" id="cd18103">
    <property type="entry name" value="SpoU-like_RlmB"/>
    <property type="match status" value="1"/>
</dbReference>
<dbReference type="EC" id="2.1.1.185" evidence="6"/>
<dbReference type="GO" id="GO:0005829">
    <property type="term" value="C:cytosol"/>
    <property type="evidence" value="ECO:0007669"/>
    <property type="project" value="TreeGrafter"/>
</dbReference>
<comment type="subcellular location">
    <subcellularLocation>
        <location evidence="6">Cytoplasm</location>
    </subcellularLocation>
</comment>
<evidence type="ECO:0000256" key="2">
    <source>
        <dbReference type="ARBA" id="ARBA00022552"/>
    </source>
</evidence>
<gene>
    <name evidence="6 9" type="primary">rlmB</name>
    <name evidence="9" type="ORF">ABV408_04170</name>
</gene>
<dbReference type="Pfam" id="PF00588">
    <property type="entry name" value="SpoU_methylase"/>
    <property type="match status" value="1"/>
</dbReference>
<feature type="domain" description="RNA 2-O ribose methyltransferase substrate binding" evidence="8">
    <location>
        <begin position="29"/>
        <end position="104"/>
    </location>
</feature>
<name>A0AB74UFG8_9GAMM</name>
<dbReference type="GO" id="GO:0070039">
    <property type="term" value="F:rRNA (guanosine-2'-O-)-methyltransferase activity"/>
    <property type="evidence" value="ECO:0007669"/>
    <property type="project" value="UniProtKB-UniRule"/>
</dbReference>
<dbReference type="InterPro" id="IPR024915">
    <property type="entry name" value="23S_rRNA_MeTrfase_RlmB"/>
</dbReference>
<accession>A0AB74UFG8</accession>
<evidence type="ECO:0000256" key="7">
    <source>
        <dbReference type="SAM" id="MobiDB-lite"/>
    </source>
</evidence>
<evidence type="ECO:0000256" key="3">
    <source>
        <dbReference type="ARBA" id="ARBA00022603"/>
    </source>
</evidence>
<dbReference type="Gene3D" id="3.30.1330.30">
    <property type="match status" value="1"/>
</dbReference>
<dbReference type="HAMAP" id="MF_01887">
    <property type="entry name" value="23SrRNA_methyltr_B"/>
    <property type="match status" value="1"/>
</dbReference>
<keyword evidence="1 6" id="KW-0963">Cytoplasm</keyword>
<dbReference type="InterPro" id="IPR004441">
    <property type="entry name" value="rRNA_MeTrfase_TrmH"/>
</dbReference>
<evidence type="ECO:0000256" key="6">
    <source>
        <dbReference type="HAMAP-Rule" id="MF_01887"/>
    </source>
</evidence>
<dbReference type="PANTHER" id="PTHR46429:SF1">
    <property type="entry name" value="23S RRNA (GUANOSINE-2'-O-)-METHYLTRANSFERASE RLMB"/>
    <property type="match status" value="1"/>
</dbReference>
<dbReference type="Gene3D" id="3.40.1280.10">
    <property type="match status" value="1"/>
</dbReference>
<dbReference type="RefSeq" id="WP_353981196.1">
    <property type="nucleotide sequence ID" value="NZ_CP159578.1"/>
</dbReference>
<evidence type="ECO:0000256" key="1">
    <source>
        <dbReference type="ARBA" id="ARBA00022490"/>
    </source>
</evidence>
<evidence type="ECO:0000259" key="8">
    <source>
        <dbReference type="SMART" id="SM00967"/>
    </source>
</evidence>
<dbReference type="SUPFAM" id="SSF55315">
    <property type="entry name" value="L30e-like"/>
    <property type="match status" value="1"/>
</dbReference>
<reference evidence="9" key="1">
    <citation type="submission" date="2024-06" db="EMBL/GenBank/DDBJ databases">
        <title>Complete genome of Salinicola endophyticus HNIBRBA4755.</title>
        <authorList>
            <person name="Shin S.Y."/>
            <person name="Kang H."/>
            <person name="Song J."/>
        </authorList>
    </citation>
    <scope>NUCLEOTIDE SEQUENCE</scope>
    <source>
        <strain evidence="9">HNIBRBA4755</strain>
    </source>
</reference>
<feature type="compositionally biased region" description="Basic and acidic residues" evidence="7">
    <location>
        <begin position="1"/>
        <end position="25"/>
    </location>
</feature>
<dbReference type="InterPro" id="IPR029026">
    <property type="entry name" value="tRNA_m1G_MTases_N"/>
</dbReference>
<dbReference type="FunFam" id="3.40.1280.10:FF:000008">
    <property type="entry name" value="Group 3 RNA methyltransferase TrmH"/>
    <property type="match status" value="1"/>
</dbReference>
<dbReference type="InterPro" id="IPR013123">
    <property type="entry name" value="SpoU_subst-bd"/>
</dbReference>
<dbReference type="InterPro" id="IPR029064">
    <property type="entry name" value="Ribosomal_eL30-like_sf"/>
</dbReference>
<keyword evidence="3 6" id="KW-0489">Methyltransferase</keyword>
<evidence type="ECO:0000313" key="9">
    <source>
        <dbReference type="EMBL" id="XCJ80369.1"/>
    </source>
</evidence>
<comment type="catalytic activity">
    <reaction evidence="6">
        <text>guanosine(2251) in 23S rRNA + S-adenosyl-L-methionine = 2'-O-methylguanosine(2251) in 23S rRNA + S-adenosyl-L-homocysteine + H(+)</text>
        <dbReference type="Rhea" id="RHEA:24140"/>
        <dbReference type="Rhea" id="RHEA-COMP:10239"/>
        <dbReference type="Rhea" id="RHEA-COMP:10241"/>
        <dbReference type="ChEBI" id="CHEBI:15378"/>
        <dbReference type="ChEBI" id="CHEBI:57856"/>
        <dbReference type="ChEBI" id="CHEBI:59789"/>
        <dbReference type="ChEBI" id="CHEBI:74269"/>
        <dbReference type="ChEBI" id="CHEBI:74445"/>
        <dbReference type="EC" id="2.1.1.185"/>
    </reaction>
</comment>
<dbReference type="PANTHER" id="PTHR46429">
    <property type="entry name" value="23S RRNA (GUANOSINE-2'-O-)-METHYLTRANSFERASE RLMB"/>
    <property type="match status" value="1"/>
</dbReference>
<evidence type="ECO:0000256" key="4">
    <source>
        <dbReference type="ARBA" id="ARBA00022679"/>
    </source>
</evidence>
<proteinExistence type="inferred from homology"/>
<organism evidence="9">
    <name type="scientific">Salinicola endophyticus</name>
    <dbReference type="NCBI Taxonomy" id="1949083"/>
    <lineage>
        <taxon>Bacteria</taxon>
        <taxon>Pseudomonadati</taxon>
        <taxon>Pseudomonadota</taxon>
        <taxon>Gammaproteobacteria</taxon>
        <taxon>Oceanospirillales</taxon>
        <taxon>Halomonadaceae</taxon>
        <taxon>Salinicola</taxon>
    </lineage>
</organism>
<dbReference type="NCBIfam" id="TIGR00186">
    <property type="entry name" value="rRNA_methyl_3"/>
    <property type="match status" value="1"/>
</dbReference>
<comment type="similarity">
    <text evidence="6">Belongs to the class IV-like SAM-binding methyltransferase superfamily. RNA methyltransferase TrmH family. RlmB subfamily.</text>
</comment>
<keyword evidence="4 6" id="KW-0808">Transferase</keyword>
<dbReference type="Pfam" id="PF08032">
    <property type="entry name" value="SpoU_sub_bind"/>
    <property type="match status" value="1"/>
</dbReference>
<dbReference type="EMBL" id="CP159578">
    <property type="protein sequence ID" value="XCJ80369.1"/>
    <property type="molecule type" value="Genomic_DNA"/>
</dbReference>
<feature type="region of interest" description="Disordered" evidence="7">
    <location>
        <begin position="1"/>
        <end position="28"/>
    </location>
</feature>
<keyword evidence="5 6" id="KW-0949">S-adenosyl-L-methionine</keyword>
<sequence length="274" mass="29615">MARGPQRERGRNKSRPAPERPRTPDGLEPVYGVHAVRALFAREQPPRVLWVQQGHAEQRLDDLLAEAHAAGCELKRVTREVLDALSGPAAHQGVVGFCPPLVAENETALWWRLEQWQEETPPLLLILDGITDPHNLGACLRSADAAGVHGVIVPKDKSAPLNATVRKVACGAAESVPVFQVTNLARCLEKLKQQGVWITGTAGEADTLLFEADFSGPCALVMGAEGKGMRRLTREACDALVKLPMQGQVTSLNVSVAAGVCLFEVVRQRHTARG</sequence>